<organism evidence="12 13">
    <name type="scientific">Cucurbita argyrosperma subsp. sororia</name>
    <dbReference type="NCBI Taxonomy" id="37648"/>
    <lineage>
        <taxon>Eukaryota</taxon>
        <taxon>Viridiplantae</taxon>
        <taxon>Streptophyta</taxon>
        <taxon>Embryophyta</taxon>
        <taxon>Tracheophyta</taxon>
        <taxon>Spermatophyta</taxon>
        <taxon>Magnoliopsida</taxon>
        <taxon>eudicotyledons</taxon>
        <taxon>Gunneridae</taxon>
        <taxon>Pentapetalae</taxon>
        <taxon>rosids</taxon>
        <taxon>fabids</taxon>
        <taxon>Cucurbitales</taxon>
        <taxon>Cucurbitaceae</taxon>
        <taxon>Cucurbiteae</taxon>
        <taxon>Cucurbita</taxon>
    </lineage>
</organism>
<dbReference type="PANTHER" id="PTHR10015:SF456">
    <property type="entry name" value="E2F_DP FAMILY WINGED-HELIX DNA-BINDING DOMAIN-CONTAINING PROTEIN-RELATED"/>
    <property type="match status" value="1"/>
</dbReference>
<keyword evidence="13" id="KW-1185">Reference proteome</keyword>
<dbReference type="GO" id="GO:0003700">
    <property type="term" value="F:DNA-binding transcription factor activity"/>
    <property type="evidence" value="ECO:0007669"/>
    <property type="project" value="InterPro"/>
</dbReference>
<gene>
    <name evidence="12" type="primary">HSFA4A</name>
    <name evidence="12" type="ORF">SDJN03_19872</name>
</gene>
<evidence type="ECO:0000256" key="8">
    <source>
        <dbReference type="ARBA" id="ARBA00061350"/>
    </source>
</evidence>
<proteinExistence type="inferred from homology"/>
<evidence type="ECO:0000256" key="1">
    <source>
        <dbReference type="ARBA" id="ARBA00004123"/>
    </source>
</evidence>
<feature type="non-terminal residue" evidence="12">
    <location>
        <position position="1"/>
    </location>
</feature>
<sequence>MDEAQGSGLTSLPPFLVKTYDMVDDPSTNSIVSWSSSDKSFVVWKPLEFSSVLLPKFFKHSNFSSFIRQLNTYGFKKVDPDQWEFANDDFVRGEQHLMKNIHRRKPVHSHSLQNPHGQGVSPPLTEVERKSFEDNIETLKRDKEQLLLELRKHEQEYQGVVLQMQNLKDRFQCVQQGMQLFISLIARFLHKPGLRLDLLPQLETSDRKRRLPRVSYNNSEDNLEDNQMGTTQTISRENRDCSFDPILKEEQFELVETSLTFWEGIIHSYGQTISPLDSSSNLELGGSVSHASSPAVTCRQVSEELRCKSPGIDMNLEPMATVAPESVASKDQAAGVKAPVPTGVNDVFWQQFLTENPGSSDPQEVQSARKDSDVIIEENRPSDQGNFWWNTRSRRFYLFEDLNDDLLRTSNRLQNGGRRLLWPLRIYTGFRACLFHVTVHVERAILNYNKLMKVKDSPTAASTL</sequence>
<comment type="similarity">
    <text evidence="8">Belongs to the HSF family. Class A subfamily.</text>
</comment>
<evidence type="ECO:0000256" key="9">
    <source>
        <dbReference type="SAM" id="Coils"/>
    </source>
</evidence>
<evidence type="ECO:0000256" key="10">
    <source>
        <dbReference type="SAM" id="MobiDB-lite"/>
    </source>
</evidence>
<dbReference type="GO" id="GO:0034605">
    <property type="term" value="P:cellular response to heat"/>
    <property type="evidence" value="ECO:0007669"/>
    <property type="project" value="TreeGrafter"/>
</dbReference>
<evidence type="ECO:0000256" key="4">
    <source>
        <dbReference type="ARBA" id="ARBA00023016"/>
    </source>
</evidence>
<evidence type="ECO:0000256" key="3">
    <source>
        <dbReference type="ARBA" id="ARBA00023015"/>
    </source>
</evidence>
<evidence type="ECO:0000256" key="5">
    <source>
        <dbReference type="ARBA" id="ARBA00023125"/>
    </source>
</evidence>
<dbReference type="PANTHER" id="PTHR10015">
    <property type="entry name" value="HEAT SHOCK TRANSCRIPTION FACTOR"/>
    <property type="match status" value="1"/>
</dbReference>
<protein>
    <submittedName>
        <fullName evidence="12">Heat stress transcription factor A-4a</fullName>
    </submittedName>
</protein>
<feature type="domain" description="HSF-type DNA-binding" evidence="11">
    <location>
        <begin position="54"/>
        <end position="78"/>
    </location>
</feature>
<dbReference type="Pfam" id="PF00447">
    <property type="entry name" value="HSF_DNA-bind"/>
    <property type="match status" value="1"/>
</dbReference>
<feature type="compositionally biased region" description="Polar residues" evidence="10">
    <location>
        <begin position="355"/>
        <end position="366"/>
    </location>
</feature>
<keyword evidence="5" id="KW-0238">DNA-binding</keyword>
<evidence type="ECO:0000259" key="11">
    <source>
        <dbReference type="PROSITE" id="PS00434"/>
    </source>
</evidence>
<dbReference type="AlphaFoldDB" id="A0AAV6MPE4"/>
<comment type="caution">
    <text evidence="12">The sequence shown here is derived from an EMBL/GenBank/DDBJ whole genome shotgun (WGS) entry which is preliminary data.</text>
</comment>
<comment type="subcellular location">
    <subcellularLocation>
        <location evidence="1">Nucleus</location>
    </subcellularLocation>
</comment>
<evidence type="ECO:0000256" key="2">
    <source>
        <dbReference type="ARBA" id="ARBA00022553"/>
    </source>
</evidence>
<keyword evidence="2" id="KW-0597">Phosphoprotein</keyword>
<dbReference type="Proteomes" id="UP000685013">
    <property type="component" value="Chromosome 13"/>
</dbReference>
<keyword evidence="9" id="KW-0175">Coiled coil</keyword>
<evidence type="ECO:0000256" key="6">
    <source>
        <dbReference type="ARBA" id="ARBA00023163"/>
    </source>
</evidence>
<keyword evidence="6" id="KW-0804">Transcription</keyword>
<name>A0AAV6MPE4_9ROSI</name>
<keyword evidence="4" id="KW-0346">Stress response</keyword>
<dbReference type="PROSITE" id="PS00434">
    <property type="entry name" value="HSF_DOMAIN"/>
    <property type="match status" value="1"/>
</dbReference>
<dbReference type="EMBL" id="JAGKQH010000013">
    <property type="protein sequence ID" value="KAG6583940.1"/>
    <property type="molecule type" value="Genomic_DNA"/>
</dbReference>
<evidence type="ECO:0000256" key="7">
    <source>
        <dbReference type="ARBA" id="ARBA00023242"/>
    </source>
</evidence>
<dbReference type="SMART" id="SM00415">
    <property type="entry name" value="HSF"/>
    <property type="match status" value="1"/>
</dbReference>
<feature type="coiled-coil region" evidence="9">
    <location>
        <begin position="129"/>
        <end position="170"/>
    </location>
</feature>
<evidence type="ECO:0000313" key="13">
    <source>
        <dbReference type="Proteomes" id="UP000685013"/>
    </source>
</evidence>
<feature type="region of interest" description="Disordered" evidence="10">
    <location>
        <begin position="355"/>
        <end position="376"/>
    </location>
</feature>
<evidence type="ECO:0000313" key="12">
    <source>
        <dbReference type="EMBL" id="KAG6583940.1"/>
    </source>
</evidence>
<dbReference type="InterPro" id="IPR000232">
    <property type="entry name" value="HSF_DNA-bd"/>
</dbReference>
<accession>A0AAV6MPE4</accession>
<dbReference type="GO" id="GO:0006357">
    <property type="term" value="P:regulation of transcription by RNA polymerase II"/>
    <property type="evidence" value="ECO:0007669"/>
    <property type="project" value="TreeGrafter"/>
</dbReference>
<dbReference type="FunFam" id="1.10.10.10:FF:000057">
    <property type="entry name" value="Heat shock transcription factor 1"/>
    <property type="match status" value="1"/>
</dbReference>
<dbReference type="GO" id="GO:0000978">
    <property type="term" value="F:RNA polymerase II cis-regulatory region sequence-specific DNA binding"/>
    <property type="evidence" value="ECO:0007669"/>
    <property type="project" value="TreeGrafter"/>
</dbReference>
<dbReference type="GO" id="GO:0005634">
    <property type="term" value="C:nucleus"/>
    <property type="evidence" value="ECO:0007669"/>
    <property type="project" value="UniProtKB-SubCell"/>
</dbReference>
<keyword evidence="7" id="KW-0539">Nucleus</keyword>
<feature type="compositionally biased region" description="Basic and acidic residues" evidence="10">
    <location>
        <begin position="367"/>
        <end position="376"/>
    </location>
</feature>
<reference evidence="12 13" key="1">
    <citation type="journal article" date="2021" name="Hortic Res">
        <title>The domestication of Cucurbita argyrosperma as revealed by the genome of its wild relative.</title>
        <authorList>
            <person name="Barrera-Redondo J."/>
            <person name="Sanchez-de la Vega G."/>
            <person name="Aguirre-Liguori J.A."/>
            <person name="Castellanos-Morales G."/>
            <person name="Gutierrez-Guerrero Y.T."/>
            <person name="Aguirre-Dugua X."/>
            <person name="Aguirre-Planter E."/>
            <person name="Tenaillon M.I."/>
            <person name="Lira-Saade R."/>
            <person name="Eguiarte L.E."/>
        </authorList>
    </citation>
    <scope>NUCLEOTIDE SEQUENCE [LARGE SCALE GENOMIC DNA]</scope>
    <source>
        <strain evidence="12">JBR-2021</strain>
    </source>
</reference>
<keyword evidence="3" id="KW-0805">Transcription regulation</keyword>